<organism evidence="1 2">
    <name type="scientific">Bordetella bronchiseptica 00-P-2796</name>
    <dbReference type="NCBI Taxonomy" id="1331199"/>
    <lineage>
        <taxon>Bacteria</taxon>
        <taxon>Pseudomonadati</taxon>
        <taxon>Pseudomonadota</taxon>
        <taxon>Betaproteobacteria</taxon>
        <taxon>Burkholderiales</taxon>
        <taxon>Alcaligenaceae</taxon>
        <taxon>Bordetella</taxon>
    </lineage>
</organism>
<dbReference type="RefSeq" id="WP_033474787.1">
    <property type="nucleotide sequence ID" value="NZ_JGWH01000179.1"/>
</dbReference>
<evidence type="ECO:0000313" key="2">
    <source>
        <dbReference type="Proteomes" id="UP000025756"/>
    </source>
</evidence>
<evidence type="ECO:0000313" key="1">
    <source>
        <dbReference type="EMBL" id="KCV30449.1"/>
    </source>
</evidence>
<gene>
    <name evidence="1" type="ORF">L490_5411</name>
</gene>
<proteinExistence type="predicted"/>
<dbReference type="Proteomes" id="UP000025756">
    <property type="component" value="Unassembled WGS sequence"/>
</dbReference>
<accession>A0ABR4R860</accession>
<keyword evidence="2" id="KW-1185">Reference proteome</keyword>
<dbReference type="EMBL" id="JGWH01000179">
    <property type="protein sequence ID" value="KCV30449.1"/>
    <property type="molecule type" value="Genomic_DNA"/>
</dbReference>
<comment type="caution">
    <text evidence="1">The sequence shown here is derived from an EMBL/GenBank/DDBJ whole genome shotgun (WGS) entry which is preliminary data.</text>
</comment>
<reference evidence="1 2" key="1">
    <citation type="submission" date="2014-03" db="EMBL/GenBank/DDBJ databases">
        <title>Genome sequence of Bordetella bronchiseptica.</title>
        <authorList>
            <person name="Harvill E."/>
            <person name="Goodfield L.L."/>
            <person name="Ivanov Y.V."/>
            <person name="Meyer J.A."/>
            <person name="Muse S.J."/>
            <person name="Jacobs N."/>
            <person name="Bendor L."/>
            <person name="Smallridge W.E."/>
            <person name="Brinkac L.M."/>
            <person name="Sanka R."/>
            <person name="Kim M."/>
            <person name="Losada L."/>
        </authorList>
    </citation>
    <scope>NUCLEOTIDE SEQUENCE [LARGE SCALE GENOMIC DNA]</scope>
    <source>
        <strain evidence="1 2">00-P-2796</strain>
    </source>
</reference>
<name>A0ABR4R860_BORBO</name>
<protein>
    <submittedName>
        <fullName evidence="1">N-acetyltransferase YedL</fullName>
    </submittedName>
</protein>
<sequence>MASEVDVCNLALSYLGDEATVASINPPEGSVQAEYCARFYPFARDSLLELHTWGFATKCAQLAAMGISRPEWRFAYAQPADAIKIVAVLPHDAANIEAGIDNAQPFSCEIDNTGADIILTNQVNAVARYISLVKDTTKFSPLFVQALAWHLASMLAGPLLKGDVGAAESKRCVGAMQAYLSQAMVSDANQRKTKPAHMPEWMRARGAGFVDGNIPGLPNGWRG</sequence>